<feature type="domain" description="Pua-like" evidence="1">
    <location>
        <begin position="42"/>
        <end position="131"/>
    </location>
</feature>
<dbReference type="KEGG" id="ggr:HKW67_13030"/>
<evidence type="ECO:0000313" key="3">
    <source>
        <dbReference type="Proteomes" id="UP000500938"/>
    </source>
</evidence>
<reference evidence="2 3" key="1">
    <citation type="submission" date="2020-05" db="EMBL/GenBank/DDBJ databases">
        <title>Complete genome sequence of Gemmatimonas greenlandica TET16.</title>
        <authorList>
            <person name="Zeng Y."/>
        </authorList>
    </citation>
    <scope>NUCLEOTIDE SEQUENCE [LARGE SCALE GENOMIC DNA]</scope>
    <source>
        <strain evidence="2 3">TET16</strain>
    </source>
</reference>
<gene>
    <name evidence="2" type="ORF">HKW67_13030</name>
</gene>
<protein>
    <recommendedName>
        <fullName evidence="1">Pua-like domain-containing protein</fullName>
    </recommendedName>
</protein>
<dbReference type="RefSeq" id="WP_171225795.1">
    <property type="nucleotide sequence ID" value="NZ_CP053085.1"/>
</dbReference>
<dbReference type="AlphaFoldDB" id="A0A6M4INR0"/>
<organism evidence="2 3">
    <name type="scientific">Gemmatimonas groenlandica</name>
    <dbReference type="NCBI Taxonomy" id="2732249"/>
    <lineage>
        <taxon>Bacteria</taxon>
        <taxon>Pseudomonadati</taxon>
        <taxon>Gemmatimonadota</taxon>
        <taxon>Gemmatimonadia</taxon>
        <taxon>Gemmatimonadales</taxon>
        <taxon>Gemmatimonadaceae</taxon>
        <taxon>Gemmatimonas</taxon>
    </lineage>
</organism>
<accession>A0A6M4INR0</accession>
<name>A0A6M4INR0_9BACT</name>
<proteinExistence type="predicted"/>
<keyword evidence="3" id="KW-1185">Reference proteome</keyword>
<dbReference type="Proteomes" id="UP000500938">
    <property type="component" value="Chromosome"/>
</dbReference>
<dbReference type="InterPro" id="IPR057406">
    <property type="entry name" value="Pua-like_dom"/>
</dbReference>
<dbReference type="Pfam" id="PF24405">
    <property type="entry name" value="Pua-like"/>
    <property type="match status" value="1"/>
</dbReference>
<evidence type="ECO:0000259" key="1">
    <source>
        <dbReference type="Pfam" id="PF24405"/>
    </source>
</evidence>
<evidence type="ECO:0000313" key="2">
    <source>
        <dbReference type="EMBL" id="QJR36363.1"/>
    </source>
</evidence>
<sequence length="379" mass="41959">MTTASHLVTVWNPAYATDPLEAHLRVLLDWDARVGAANDDDVYVWWGKVKSGQRQQPMPHLADVLALEGTVGEDAEVHLYLTDYRSLYVADVHMVSADDPRTNDSAHVPEYYSKQQLTCDCWFLLRDIRALVRDDLEGVTAALAQLRNARYADRPVSIYGGMVDLPLLVSRPDGRRFFDEAERALLANGQRWARFDTEQGGVGAWAAILRADHFGDRAWAALDVSAQQFLATGERTMREYRRDRGADLSPVLVSYGKAIEAQVNQLLRRVMRTAPPATQRVKIGDHTRILSDVLPITLGQLGYILGGEPALGDYLRSALTDGAWFTGAFAAIIDEFAAARNPAAHGQTVERTTVVAWRNRLLGVGCDCVMARLALVTAK</sequence>
<dbReference type="EMBL" id="CP053085">
    <property type="protein sequence ID" value="QJR36363.1"/>
    <property type="molecule type" value="Genomic_DNA"/>
</dbReference>